<comment type="catalytic activity">
    <reaction evidence="2">
        <text>O-phospho-L-threonyl-[protein] + H2O = L-threonyl-[protein] + phosphate</text>
        <dbReference type="Rhea" id="RHEA:47004"/>
        <dbReference type="Rhea" id="RHEA-COMP:11060"/>
        <dbReference type="Rhea" id="RHEA-COMP:11605"/>
        <dbReference type="ChEBI" id="CHEBI:15377"/>
        <dbReference type="ChEBI" id="CHEBI:30013"/>
        <dbReference type="ChEBI" id="CHEBI:43474"/>
        <dbReference type="ChEBI" id="CHEBI:61977"/>
        <dbReference type="EC" id="3.1.3.16"/>
    </reaction>
</comment>
<evidence type="ECO:0000259" key="4">
    <source>
        <dbReference type="PROSITE" id="PS50056"/>
    </source>
</evidence>
<dbReference type="InterPro" id="IPR020405">
    <property type="entry name" value="Atypical_DUSP_subfamA"/>
</dbReference>
<dbReference type="CDD" id="cd14515">
    <property type="entry name" value="DUSP3-like"/>
    <property type="match status" value="1"/>
</dbReference>
<dbReference type="PROSITE" id="PS50054">
    <property type="entry name" value="TYR_PHOSPHATASE_DUAL"/>
    <property type="match status" value="1"/>
</dbReference>
<comment type="catalytic activity">
    <reaction evidence="2">
        <text>O-phospho-L-tyrosyl-[protein] + H2O = L-tyrosyl-[protein] + phosphate</text>
        <dbReference type="Rhea" id="RHEA:10684"/>
        <dbReference type="Rhea" id="RHEA-COMP:10136"/>
        <dbReference type="Rhea" id="RHEA-COMP:20101"/>
        <dbReference type="ChEBI" id="CHEBI:15377"/>
        <dbReference type="ChEBI" id="CHEBI:43474"/>
        <dbReference type="ChEBI" id="CHEBI:46858"/>
        <dbReference type="ChEBI" id="CHEBI:61978"/>
        <dbReference type="EC" id="3.1.3.48"/>
    </reaction>
</comment>
<accession>A0ABM0MCN4</accession>
<protein>
    <recommendedName>
        <fullName evidence="2">Dual specificity protein phosphatase</fullName>
        <ecNumber evidence="2">3.1.3.16</ecNumber>
        <ecNumber evidence="2">3.1.3.48</ecNumber>
    </recommendedName>
</protein>
<dbReference type="Pfam" id="PF00782">
    <property type="entry name" value="DSPc"/>
    <property type="match status" value="1"/>
</dbReference>
<evidence type="ECO:0000256" key="2">
    <source>
        <dbReference type="RuleBase" id="RU366038"/>
    </source>
</evidence>
<dbReference type="EC" id="3.1.3.16" evidence="2"/>
<dbReference type="PRINTS" id="PR01909">
    <property type="entry name" value="ADSPHPHTASEA"/>
</dbReference>
<dbReference type="Gene3D" id="3.90.190.10">
    <property type="entry name" value="Protein tyrosine phosphatase superfamily"/>
    <property type="match status" value="1"/>
</dbReference>
<evidence type="ECO:0000256" key="1">
    <source>
        <dbReference type="ARBA" id="ARBA00008601"/>
    </source>
</evidence>
<dbReference type="SMART" id="SM00195">
    <property type="entry name" value="DSPc"/>
    <property type="match status" value="1"/>
</dbReference>
<dbReference type="InterPro" id="IPR000387">
    <property type="entry name" value="Tyr_Pase_dom"/>
</dbReference>
<feature type="domain" description="Tyrosine specific protein phosphatases" evidence="4">
    <location>
        <begin position="103"/>
        <end position="161"/>
    </location>
</feature>
<dbReference type="InterPro" id="IPR029021">
    <property type="entry name" value="Prot-tyrosine_phosphatase-like"/>
</dbReference>
<reference evidence="6" key="1">
    <citation type="submission" date="2025-08" db="UniProtKB">
        <authorList>
            <consortium name="RefSeq"/>
        </authorList>
    </citation>
    <scope>IDENTIFICATION</scope>
    <source>
        <tissue evidence="6">Testes</tissue>
    </source>
</reference>
<name>A0ABM0MCN4_SACKO</name>
<gene>
    <name evidence="6" type="primary">LOC100372524</name>
</gene>
<dbReference type="RefSeq" id="XP_006817775.1">
    <property type="nucleotide sequence ID" value="XM_006817712.1"/>
</dbReference>
<sequence length="188" mass="21070">MATTQDNTGCTVAELNNILHPPSTGYFQLPTEDHNEVWPRLYIGNGSFALDRPSLQSVGITHVLNVAQGESLGKVNTDAQFYKSVGIKFKGIKADDVSTFNLSRFWEETGKFIHKALNDNGKVLVHCYMGFSRAASTTIAYLMLYHNMSAQEATRTVKQKRNIGPNEGFLQQLCELDKKLMGKRKHKM</sequence>
<dbReference type="InterPro" id="IPR020422">
    <property type="entry name" value="TYR_PHOSPHATASE_DUAL_dom"/>
</dbReference>
<dbReference type="PANTHER" id="PTHR45682">
    <property type="entry name" value="AGAP008228-PA"/>
    <property type="match status" value="1"/>
</dbReference>
<dbReference type="EC" id="3.1.3.48" evidence="2"/>
<comment type="similarity">
    <text evidence="1 2">Belongs to the protein-tyrosine phosphatase family. Non-receptor class dual specificity subfamily.</text>
</comment>
<organism evidence="5 6">
    <name type="scientific">Saccoglossus kowalevskii</name>
    <name type="common">Acorn worm</name>
    <dbReference type="NCBI Taxonomy" id="10224"/>
    <lineage>
        <taxon>Eukaryota</taxon>
        <taxon>Metazoa</taxon>
        <taxon>Hemichordata</taxon>
        <taxon>Enteropneusta</taxon>
        <taxon>Harrimaniidae</taxon>
        <taxon>Saccoglossus</taxon>
    </lineage>
</organism>
<keyword evidence="5" id="KW-1185">Reference proteome</keyword>
<dbReference type="GeneID" id="100372524"/>
<feature type="domain" description="Tyrosine-protein phosphatase" evidence="3">
    <location>
        <begin position="33"/>
        <end position="182"/>
    </location>
</feature>
<dbReference type="Proteomes" id="UP000694865">
    <property type="component" value="Unplaced"/>
</dbReference>
<evidence type="ECO:0000313" key="6">
    <source>
        <dbReference type="RefSeq" id="XP_006817775.1"/>
    </source>
</evidence>
<dbReference type="PRINTS" id="PR01908">
    <property type="entry name" value="ADSPHPHTASE"/>
</dbReference>
<keyword evidence="2" id="KW-0378">Hydrolase</keyword>
<keyword evidence="2" id="KW-0904">Protein phosphatase</keyword>
<dbReference type="PROSITE" id="PS50056">
    <property type="entry name" value="TYR_PHOSPHATASE_2"/>
    <property type="match status" value="1"/>
</dbReference>
<evidence type="ECO:0000313" key="5">
    <source>
        <dbReference type="Proteomes" id="UP000694865"/>
    </source>
</evidence>
<evidence type="ECO:0000259" key="3">
    <source>
        <dbReference type="PROSITE" id="PS50054"/>
    </source>
</evidence>
<comment type="catalytic activity">
    <reaction evidence="2">
        <text>O-phospho-L-seryl-[protein] + H2O = L-seryl-[protein] + phosphate</text>
        <dbReference type="Rhea" id="RHEA:20629"/>
        <dbReference type="Rhea" id="RHEA-COMP:9863"/>
        <dbReference type="Rhea" id="RHEA-COMP:11604"/>
        <dbReference type="ChEBI" id="CHEBI:15377"/>
        <dbReference type="ChEBI" id="CHEBI:29999"/>
        <dbReference type="ChEBI" id="CHEBI:43474"/>
        <dbReference type="ChEBI" id="CHEBI:83421"/>
        <dbReference type="EC" id="3.1.3.16"/>
    </reaction>
</comment>
<proteinExistence type="inferred from homology"/>
<comment type="function">
    <text evidence="2">Dual specificity phosphatase able to dephosphorylate phosphotyrosine, phosphoserine and phosphothreonine residues, with a preference for phosphotyrosine as a substrate.</text>
</comment>
<dbReference type="InterPro" id="IPR000340">
    <property type="entry name" value="Dual-sp_phosphatase_cat-dom"/>
</dbReference>
<dbReference type="SUPFAM" id="SSF52799">
    <property type="entry name" value="(Phosphotyrosine protein) phosphatases II"/>
    <property type="match status" value="1"/>
</dbReference>
<dbReference type="PANTHER" id="PTHR45682:SF1">
    <property type="entry name" value="DUAL SPECIFICITY PROTEIN PHOSPHATASE 3"/>
    <property type="match status" value="1"/>
</dbReference>